<dbReference type="AlphaFoldDB" id="A0A809RMT4"/>
<gene>
    <name evidence="1" type="ORF">SFSGTM_28020</name>
</gene>
<organism evidence="1 2">
    <name type="scientific">Sulfuriferula nivalis</name>
    <dbReference type="NCBI Taxonomy" id="2675298"/>
    <lineage>
        <taxon>Bacteria</taxon>
        <taxon>Pseudomonadati</taxon>
        <taxon>Pseudomonadota</taxon>
        <taxon>Betaproteobacteria</taxon>
        <taxon>Nitrosomonadales</taxon>
        <taxon>Sulfuricellaceae</taxon>
        <taxon>Sulfuriferula</taxon>
    </lineage>
</organism>
<evidence type="ECO:0000313" key="2">
    <source>
        <dbReference type="Proteomes" id="UP000463939"/>
    </source>
</evidence>
<name>A0A809RMT4_9PROT</name>
<proteinExistence type="predicted"/>
<dbReference type="RefSeq" id="WP_162085780.1">
    <property type="nucleotide sequence ID" value="NZ_AP021881.1"/>
</dbReference>
<evidence type="ECO:0000313" key="1">
    <source>
        <dbReference type="EMBL" id="BBP02094.1"/>
    </source>
</evidence>
<dbReference type="EMBL" id="AP021881">
    <property type="protein sequence ID" value="BBP02094.1"/>
    <property type="molecule type" value="Genomic_DNA"/>
</dbReference>
<protein>
    <submittedName>
        <fullName evidence="1">Uncharacterized protein</fullName>
    </submittedName>
</protein>
<dbReference type="Proteomes" id="UP000463939">
    <property type="component" value="Chromosome"/>
</dbReference>
<reference evidence="2" key="1">
    <citation type="submission" date="2019-11" db="EMBL/GenBank/DDBJ databases">
        <title>Isolation and characterization of a novel species in the genus Sulfuriferula.</title>
        <authorList>
            <person name="Mochizuki J."/>
            <person name="Kojima H."/>
            <person name="Fukui M."/>
        </authorList>
    </citation>
    <scope>NUCLEOTIDE SEQUENCE [LARGE SCALE GENOMIC DNA]</scope>
    <source>
        <strain evidence="2">SGTM</strain>
    </source>
</reference>
<accession>A0A809RMT4</accession>
<keyword evidence="2" id="KW-1185">Reference proteome</keyword>
<dbReference type="KEGG" id="sniv:SFSGTM_28020"/>
<sequence length="75" mass="8317">MSNSSLTLSDQRFAELQTSLQQQAPVLASEANTLLLITFTDILATLIGEELMSSILRAAWVNDVTDKTDKEFKNE</sequence>